<keyword evidence="1" id="KW-1133">Transmembrane helix</keyword>
<dbReference type="EMBL" id="MU157869">
    <property type="protein sequence ID" value="KAF9526619.1"/>
    <property type="molecule type" value="Genomic_DNA"/>
</dbReference>
<keyword evidence="1" id="KW-0472">Membrane</keyword>
<accession>A0A9P6ECP2</accession>
<reference evidence="2" key="1">
    <citation type="submission" date="2020-11" db="EMBL/GenBank/DDBJ databases">
        <authorList>
            <consortium name="DOE Joint Genome Institute"/>
            <person name="Ahrendt S."/>
            <person name="Riley R."/>
            <person name="Andreopoulos W."/>
            <person name="Labutti K."/>
            <person name="Pangilinan J."/>
            <person name="Ruiz-Duenas F.J."/>
            <person name="Barrasa J.M."/>
            <person name="Sanchez-Garcia M."/>
            <person name="Camarero S."/>
            <person name="Miyauchi S."/>
            <person name="Serrano A."/>
            <person name="Linde D."/>
            <person name="Babiker R."/>
            <person name="Drula E."/>
            <person name="Ayuso-Fernandez I."/>
            <person name="Pacheco R."/>
            <person name="Padilla G."/>
            <person name="Ferreira P."/>
            <person name="Barriuso J."/>
            <person name="Kellner H."/>
            <person name="Castanera R."/>
            <person name="Alfaro M."/>
            <person name="Ramirez L."/>
            <person name="Pisabarro A.G."/>
            <person name="Kuo A."/>
            <person name="Tritt A."/>
            <person name="Lipzen A."/>
            <person name="He G."/>
            <person name="Yan M."/>
            <person name="Ng V."/>
            <person name="Cullen D."/>
            <person name="Martin F."/>
            <person name="Rosso M.-N."/>
            <person name="Henrissat B."/>
            <person name="Hibbett D."/>
            <person name="Martinez A.T."/>
            <person name="Grigoriev I.V."/>
        </authorList>
    </citation>
    <scope>NUCLEOTIDE SEQUENCE</scope>
    <source>
        <strain evidence="2">CBS 506.95</strain>
    </source>
</reference>
<dbReference type="AlphaFoldDB" id="A0A9P6ECP2"/>
<keyword evidence="3" id="KW-1185">Reference proteome</keyword>
<evidence type="ECO:0000313" key="3">
    <source>
        <dbReference type="Proteomes" id="UP000807306"/>
    </source>
</evidence>
<organism evidence="2 3">
    <name type="scientific">Crepidotus variabilis</name>
    <dbReference type="NCBI Taxonomy" id="179855"/>
    <lineage>
        <taxon>Eukaryota</taxon>
        <taxon>Fungi</taxon>
        <taxon>Dikarya</taxon>
        <taxon>Basidiomycota</taxon>
        <taxon>Agaricomycotina</taxon>
        <taxon>Agaricomycetes</taxon>
        <taxon>Agaricomycetidae</taxon>
        <taxon>Agaricales</taxon>
        <taxon>Agaricineae</taxon>
        <taxon>Crepidotaceae</taxon>
        <taxon>Crepidotus</taxon>
    </lineage>
</organism>
<evidence type="ECO:0000313" key="2">
    <source>
        <dbReference type="EMBL" id="KAF9526619.1"/>
    </source>
</evidence>
<evidence type="ECO:0000256" key="1">
    <source>
        <dbReference type="SAM" id="Phobius"/>
    </source>
</evidence>
<dbReference type="Proteomes" id="UP000807306">
    <property type="component" value="Unassembled WGS sequence"/>
</dbReference>
<comment type="caution">
    <text evidence="2">The sequence shown here is derived from an EMBL/GenBank/DDBJ whole genome shotgun (WGS) entry which is preliminary data.</text>
</comment>
<name>A0A9P6ECP2_9AGAR</name>
<sequence length="51" mass="5800">MASVNDTFPLKIIYELVLTILFKPVIIAFFLLMPYIFLKSFSEIPILHGAA</sequence>
<keyword evidence="1" id="KW-0812">Transmembrane</keyword>
<proteinExistence type="predicted"/>
<protein>
    <submittedName>
        <fullName evidence="2">Uncharacterized protein</fullName>
    </submittedName>
</protein>
<gene>
    <name evidence="2" type="ORF">CPB83DRAFT_857508</name>
</gene>
<feature type="transmembrane region" description="Helical" evidence="1">
    <location>
        <begin position="12"/>
        <end position="38"/>
    </location>
</feature>